<evidence type="ECO:0000256" key="1">
    <source>
        <dbReference type="SAM" id="MobiDB-lite"/>
    </source>
</evidence>
<evidence type="ECO:0000313" key="3">
    <source>
        <dbReference type="Proteomes" id="UP000314294"/>
    </source>
</evidence>
<dbReference type="Proteomes" id="UP000314294">
    <property type="component" value="Unassembled WGS sequence"/>
</dbReference>
<accession>A0A4Z2H812</accession>
<dbReference type="AlphaFoldDB" id="A0A4Z2H812"/>
<proteinExistence type="predicted"/>
<sequence>MEPVVCGIPYEPISTTSSQCEDILPNPFTSANRFACQEACLAHPRRANQTAFKIKKRQPRDTASRRADGLRRGGARRREDRDQCLGVTCLPIAGPQVVART</sequence>
<organism evidence="2 3">
    <name type="scientific">Liparis tanakae</name>
    <name type="common">Tanaka's snailfish</name>
    <dbReference type="NCBI Taxonomy" id="230148"/>
    <lineage>
        <taxon>Eukaryota</taxon>
        <taxon>Metazoa</taxon>
        <taxon>Chordata</taxon>
        <taxon>Craniata</taxon>
        <taxon>Vertebrata</taxon>
        <taxon>Euteleostomi</taxon>
        <taxon>Actinopterygii</taxon>
        <taxon>Neopterygii</taxon>
        <taxon>Teleostei</taxon>
        <taxon>Neoteleostei</taxon>
        <taxon>Acanthomorphata</taxon>
        <taxon>Eupercaria</taxon>
        <taxon>Perciformes</taxon>
        <taxon>Cottioidei</taxon>
        <taxon>Cottales</taxon>
        <taxon>Liparidae</taxon>
        <taxon>Liparis</taxon>
    </lineage>
</organism>
<name>A0A4Z2H812_9TELE</name>
<protein>
    <submittedName>
        <fullName evidence="2">Uncharacterized protein</fullName>
    </submittedName>
</protein>
<reference evidence="2 3" key="1">
    <citation type="submission" date="2019-03" db="EMBL/GenBank/DDBJ databases">
        <title>First draft genome of Liparis tanakae, snailfish: a comprehensive survey of snailfish specific genes.</title>
        <authorList>
            <person name="Kim W."/>
            <person name="Song I."/>
            <person name="Jeong J.-H."/>
            <person name="Kim D."/>
            <person name="Kim S."/>
            <person name="Ryu S."/>
            <person name="Song J.Y."/>
            <person name="Lee S.K."/>
        </authorList>
    </citation>
    <scope>NUCLEOTIDE SEQUENCE [LARGE SCALE GENOMIC DNA]</scope>
    <source>
        <tissue evidence="2">Muscle</tissue>
    </source>
</reference>
<keyword evidence="3" id="KW-1185">Reference proteome</keyword>
<feature type="compositionally biased region" description="Basic and acidic residues" evidence="1">
    <location>
        <begin position="59"/>
        <end position="79"/>
    </location>
</feature>
<dbReference type="EMBL" id="SRLO01000303">
    <property type="protein sequence ID" value="TNN62028.1"/>
    <property type="molecule type" value="Genomic_DNA"/>
</dbReference>
<feature type="region of interest" description="Disordered" evidence="1">
    <location>
        <begin position="50"/>
        <end position="79"/>
    </location>
</feature>
<gene>
    <name evidence="2" type="ORF">EYF80_027766</name>
</gene>
<comment type="caution">
    <text evidence="2">The sequence shown here is derived from an EMBL/GenBank/DDBJ whole genome shotgun (WGS) entry which is preliminary data.</text>
</comment>
<evidence type="ECO:0000313" key="2">
    <source>
        <dbReference type="EMBL" id="TNN62028.1"/>
    </source>
</evidence>